<sequence length="67" mass="7673">GPPPLPIIGNLHQFPWRDSWRTLSTWHNQYGPIFTVWVGFHPVVIVGSVKCAKELFEQRGAIYSSRP</sequence>
<comment type="cofactor">
    <cofactor evidence="1">
        <name>heme</name>
        <dbReference type="ChEBI" id="CHEBI:30413"/>
    </cofactor>
</comment>
<dbReference type="InterPro" id="IPR036396">
    <property type="entry name" value="Cyt_P450_sf"/>
</dbReference>
<keyword evidence="4" id="KW-0560">Oxidoreductase</keyword>
<dbReference type="InterPro" id="IPR050364">
    <property type="entry name" value="Cytochrome_P450_fung"/>
</dbReference>
<evidence type="ECO:0000256" key="2">
    <source>
        <dbReference type="ARBA" id="ARBA00010617"/>
    </source>
</evidence>
<dbReference type="GO" id="GO:0005506">
    <property type="term" value="F:iron ion binding"/>
    <property type="evidence" value="ECO:0007669"/>
    <property type="project" value="InterPro"/>
</dbReference>
<evidence type="ECO:0000256" key="6">
    <source>
        <dbReference type="ARBA" id="ARBA00023033"/>
    </source>
</evidence>
<keyword evidence="3" id="KW-0479">Metal-binding</keyword>
<dbReference type="PRINTS" id="PR00463">
    <property type="entry name" value="EP450I"/>
</dbReference>
<keyword evidence="5" id="KW-0408">Iron</keyword>
<keyword evidence="8" id="KW-1185">Reference proteome</keyword>
<dbReference type="GO" id="GO:0020037">
    <property type="term" value="F:heme binding"/>
    <property type="evidence" value="ECO:0007669"/>
    <property type="project" value="InterPro"/>
</dbReference>
<dbReference type="Gene3D" id="1.10.630.10">
    <property type="entry name" value="Cytochrome P450"/>
    <property type="match status" value="1"/>
</dbReference>
<evidence type="ECO:0008006" key="9">
    <source>
        <dbReference type="Google" id="ProtNLM"/>
    </source>
</evidence>
<dbReference type="PANTHER" id="PTHR46300:SF2">
    <property type="entry name" value="CYTOCHROME P450 MONOOXYGENASE ALNH-RELATED"/>
    <property type="match status" value="1"/>
</dbReference>
<dbReference type="Pfam" id="PF00067">
    <property type="entry name" value="p450"/>
    <property type="match status" value="1"/>
</dbReference>
<feature type="non-terminal residue" evidence="7">
    <location>
        <position position="1"/>
    </location>
</feature>
<evidence type="ECO:0000256" key="3">
    <source>
        <dbReference type="ARBA" id="ARBA00022723"/>
    </source>
</evidence>
<keyword evidence="6" id="KW-0503">Monooxygenase</keyword>
<name>A0A2V5IME4_9EURO</name>
<evidence type="ECO:0000256" key="5">
    <source>
        <dbReference type="ARBA" id="ARBA00023004"/>
    </source>
</evidence>
<comment type="similarity">
    <text evidence="2">Belongs to the cytochrome P450 family.</text>
</comment>
<dbReference type="InterPro" id="IPR001128">
    <property type="entry name" value="Cyt_P450"/>
</dbReference>
<evidence type="ECO:0000256" key="4">
    <source>
        <dbReference type="ARBA" id="ARBA00023002"/>
    </source>
</evidence>
<organism evidence="7 8">
    <name type="scientific">Aspergillus indologenus CBS 114.80</name>
    <dbReference type="NCBI Taxonomy" id="1450541"/>
    <lineage>
        <taxon>Eukaryota</taxon>
        <taxon>Fungi</taxon>
        <taxon>Dikarya</taxon>
        <taxon>Ascomycota</taxon>
        <taxon>Pezizomycotina</taxon>
        <taxon>Eurotiomycetes</taxon>
        <taxon>Eurotiomycetidae</taxon>
        <taxon>Eurotiales</taxon>
        <taxon>Aspergillaceae</taxon>
        <taxon>Aspergillus</taxon>
        <taxon>Aspergillus subgen. Circumdati</taxon>
    </lineage>
</organism>
<proteinExistence type="inferred from homology"/>
<evidence type="ECO:0000256" key="1">
    <source>
        <dbReference type="ARBA" id="ARBA00001971"/>
    </source>
</evidence>
<evidence type="ECO:0000313" key="8">
    <source>
        <dbReference type="Proteomes" id="UP000248817"/>
    </source>
</evidence>
<evidence type="ECO:0000313" key="7">
    <source>
        <dbReference type="EMBL" id="PYI35223.1"/>
    </source>
</evidence>
<accession>A0A2V5IME4</accession>
<dbReference type="EMBL" id="KZ825471">
    <property type="protein sequence ID" value="PYI35223.1"/>
    <property type="molecule type" value="Genomic_DNA"/>
</dbReference>
<dbReference type="InterPro" id="IPR002401">
    <property type="entry name" value="Cyt_P450_E_grp-I"/>
</dbReference>
<dbReference type="SUPFAM" id="SSF48264">
    <property type="entry name" value="Cytochrome P450"/>
    <property type="match status" value="1"/>
</dbReference>
<gene>
    <name evidence="7" type="ORF">BP00DRAFT_301137</name>
</gene>
<dbReference type="GO" id="GO:0004497">
    <property type="term" value="F:monooxygenase activity"/>
    <property type="evidence" value="ECO:0007669"/>
    <property type="project" value="UniProtKB-KW"/>
</dbReference>
<dbReference type="GO" id="GO:0016705">
    <property type="term" value="F:oxidoreductase activity, acting on paired donors, with incorporation or reduction of molecular oxygen"/>
    <property type="evidence" value="ECO:0007669"/>
    <property type="project" value="InterPro"/>
</dbReference>
<protein>
    <recommendedName>
        <fullName evidence="9">Cytochrome P450</fullName>
    </recommendedName>
</protein>
<reference evidence="7 8" key="1">
    <citation type="submission" date="2018-02" db="EMBL/GenBank/DDBJ databases">
        <title>The genomes of Aspergillus section Nigri reveals drivers in fungal speciation.</title>
        <authorList>
            <consortium name="DOE Joint Genome Institute"/>
            <person name="Vesth T.C."/>
            <person name="Nybo J."/>
            <person name="Theobald S."/>
            <person name="Brandl J."/>
            <person name="Frisvad J.C."/>
            <person name="Nielsen K.F."/>
            <person name="Lyhne E.K."/>
            <person name="Kogle M.E."/>
            <person name="Kuo A."/>
            <person name="Riley R."/>
            <person name="Clum A."/>
            <person name="Nolan M."/>
            <person name="Lipzen A."/>
            <person name="Salamov A."/>
            <person name="Henrissat B."/>
            <person name="Wiebenga A."/>
            <person name="De vries R.P."/>
            <person name="Grigoriev I.V."/>
            <person name="Mortensen U.H."/>
            <person name="Andersen M.R."/>
            <person name="Baker S.E."/>
        </authorList>
    </citation>
    <scope>NUCLEOTIDE SEQUENCE [LARGE SCALE GENOMIC DNA]</scope>
    <source>
        <strain evidence="7 8">CBS 114.80</strain>
    </source>
</reference>
<dbReference type="AlphaFoldDB" id="A0A2V5IME4"/>
<dbReference type="PANTHER" id="PTHR46300">
    <property type="entry name" value="P450, PUTATIVE (EUROFUNG)-RELATED-RELATED"/>
    <property type="match status" value="1"/>
</dbReference>
<dbReference type="Proteomes" id="UP000248817">
    <property type="component" value="Unassembled WGS sequence"/>
</dbReference>
<feature type="non-terminal residue" evidence="7">
    <location>
        <position position="67"/>
    </location>
</feature>